<evidence type="ECO:0000256" key="1">
    <source>
        <dbReference type="ARBA" id="ARBA00004123"/>
    </source>
</evidence>
<evidence type="ECO:0000256" key="4">
    <source>
        <dbReference type="ARBA" id="ARBA00022705"/>
    </source>
</evidence>
<keyword evidence="9" id="KW-1185">Reference proteome</keyword>
<dbReference type="PANTHER" id="PTHR23061">
    <property type="entry name" value="DNA POLYMERASE 2 ALPHA 70 KDA SUBUNIT"/>
    <property type="match status" value="1"/>
</dbReference>
<evidence type="ECO:0000259" key="7">
    <source>
        <dbReference type="Pfam" id="PF22062"/>
    </source>
</evidence>
<dbReference type="InterPro" id="IPR054300">
    <property type="entry name" value="OB_DPOA2"/>
</dbReference>
<dbReference type="Proteomes" id="UP000005237">
    <property type="component" value="Unassembled WGS sequence"/>
</dbReference>
<protein>
    <recommendedName>
        <fullName evidence="3">DNA polymerase alpha subunit B</fullName>
    </recommendedName>
</protein>
<reference evidence="9" key="1">
    <citation type="submission" date="2010-08" db="EMBL/GenBank/DDBJ databases">
        <authorList>
            <consortium name="Caenorhabditis japonica Sequencing Consortium"/>
            <person name="Wilson R.K."/>
        </authorList>
    </citation>
    <scope>NUCLEOTIDE SEQUENCE [LARGE SCALE GENOMIC DNA]</scope>
    <source>
        <strain evidence="9">DF5081</strain>
    </source>
</reference>
<accession>A0A8R1HTX5</accession>
<feature type="domain" description="DNA polymerase alpha/delta/epsilon subunit B" evidence="6">
    <location>
        <begin position="76"/>
        <end position="282"/>
    </location>
</feature>
<sequence length="337" mass="37390">MLAPPSKNTICVSDDEEGTMVRLEFTKMLDDITLFPGQIIAVRGTNSTGEELQVDRIYTAPPLPVTKVEIDTSKDIWFASGPYTAVDNCGYEHLCELLDKVVLEKPDILILAGPFIDRRNTYLNKPSFTMTYDDLLEDLLMKIKQKLVNTKTEVIIQPSSSRDLCVPPVFPSAPFQVNRKKLNSIKKDILFVPDPCVLRIEQKGIEIAVTSSEPIQGLSNLEFHRSANQENNDRFARLNSHLLTQQSLYPLEPTDVPSAMGDLLEVCRLTATPNIIFSPSKLVPSVQSVNGCVFVNSSSLAKGPTGNYVKISINMSAGELKPEESVADYSLVQIMRI</sequence>
<dbReference type="InterPro" id="IPR007185">
    <property type="entry name" value="DNA_pol_a/d/e_bsu"/>
</dbReference>
<dbReference type="GO" id="GO:0006270">
    <property type="term" value="P:DNA replication initiation"/>
    <property type="evidence" value="ECO:0007669"/>
    <property type="project" value="TreeGrafter"/>
</dbReference>
<keyword evidence="5" id="KW-0539">Nucleus</keyword>
<dbReference type="InterPro" id="IPR016722">
    <property type="entry name" value="DNA_pol_alpha_bsu"/>
</dbReference>
<dbReference type="GO" id="GO:0005658">
    <property type="term" value="C:alpha DNA polymerase:primase complex"/>
    <property type="evidence" value="ECO:0007669"/>
    <property type="project" value="TreeGrafter"/>
</dbReference>
<comment type="similarity">
    <text evidence="2">Belongs to the DNA polymerase alpha subunit B family.</text>
</comment>
<dbReference type="AlphaFoldDB" id="A0A8R1HTX5"/>
<dbReference type="Pfam" id="PF04042">
    <property type="entry name" value="DNA_pol_E_B"/>
    <property type="match status" value="1"/>
</dbReference>
<name>A0A8R1HTX5_CAEJA</name>
<evidence type="ECO:0000313" key="8">
    <source>
        <dbReference type="EnsemblMetazoa" id="CJA06477a.1"/>
    </source>
</evidence>
<evidence type="ECO:0000259" key="6">
    <source>
        <dbReference type="Pfam" id="PF04042"/>
    </source>
</evidence>
<keyword evidence="4" id="KW-0235">DNA replication</keyword>
<dbReference type="PANTHER" id="PTHR23061:SF12">
    <property type="entry name" value="DNA POLYMERASE ALPHA SUBUNIT B"/>
    <property type="match status" value="1"/>
</dbReference>
<evidence type="ECO:0000256" key="3">
    <source>
        <dbReference type="ARBA" id="ARBA00018596"/>
    </source>
</evidence>
<evidence type="ECO:0000313" key="9">
    <source>
        <dbReference type="Proteomes" id="UP000005237"/>
    </source>
</evidence>
<feature type="domain" description="DNA polymerase alpha subunit B OB" evidence="7">
    <location>
        <begin position="17"/>
        <end position="59"/>
    </location>
</feature>
<evidence type="ECO:0000256" key="5">
    <source>
        <dbReference type="ARBA" id="ARBA00023242"/>
    </source>
</evidence>
<evidence type="ECO:0000256" key="2">
    <source>
        <dbReference type="ARBA" id="ARBA00007299"/>
    </source>
</evidence>
<dbReference type="GO" id="GO:0003677">
    <property type="term" value="F:DNA binding"/>
    <property type="evidence" value="ECO:0007669"/>
    <property type="project" value="InterPro"/>
</dbReference>
<comment type="subcellular location">
    <subcellularLocation>
        <location evidence="1">Nucleus</location>
    </subcellularLocation>
</comment>
<proteinExistence type="inferred from homology"/>
<dbReference type="Pfam" id="PF22062">
    <property type="entry name" value="OB_DPOA2"/>
    <property type="match status" value="1"/>
</dbReference>
<dbReference type="EnsemblMetazoa" id="CJA06477a.1">
    <property type="protein sequence ID" value="CJA06477a.1"/>
    <property type="gene ID" value="WBGene00125681"/>
</dbReference>
<reference evidence="8" key="2">
    <citation type="submission" date="2022-06" db="UniProtKB">
        <authorList>
            <consortium name="EnsemblMetazoa"/>
        </authorList>
    </citation>
    <scope>IDENTIFICATION</scope>
    <source>
        <strain evidence="8">DF5081</strain>
    </source>
</reference>
<organism evidence="8 9">
    <name type="scientific">Caenorhabditis japonica</name>
    <dbReference type="NCBI Taxonomy" id="281687"/>
    <lineage>
        <taxon>Eukaryota</taxon>
        <taxon>Metazoa</taxon>
        <taxon>Ecdysozoa</taxon>
        <taxon>Nematoda</taxon>
        <taxon>Chromadorea</taxon>
        <taxon>Rhabditida</taxon>
        <taxon>Rhabditina</taxon>
        <taxon>Rhabditomorpha</taxon>
        <taxon>Rhabditoidea</taxon>
        <taxon>Rhabditidae</taxon>
        <taxon>Peloderinae</taxon>
        <taxon>Caenorhabditis</taxon>
    </lineage>
</organism>
<dbReference type="Gene3D" id="3.60.21.60">
    <property type="match status" value="2"/>
</dbReference>